<dbReference type="Pfam" id="PF13385">
    <property type="entry name" value="Laminin_G_3"/>
    <property type="match status" value="1"/>
</dbReference>
<dbReference type="NCBIfam" id="NF045579">
    <property type="entry name" value="rhamnoside_JR"/>
    <property type="match status" value="1"/>
</dbReference>
<dbReference type="Pfam" id="PF17132">
    <property type="entry name" value="Glyco_hydro_106"/>
    <property type="match status" value="1"/>
</dbReference>
<accession>A0A6M5Y9D9</accession>
<name>A0A6M5Y9D9_9BACT</name>
<dbReference type="SUPFAM" id="SSF49785">
    <property type="entry name" value="Galactose-binding domain-like"/>
    <property type="match status" value="1"/>
</dbReference>
<keyword evidence="5" id="KW-1185">Reference proteome</keyword>
<dbReference type="Pfam" id="PF22666">
    <property type="entry name" value="Glyco_hydro_2_N2"/>
    <property type="match status" value="1"/>
</dbReference>
<organism evidence="4 5">
    <name type="scientific">Spirosoma taeanense</name>
    <dbReference type="NCBI Taxonomy" id="2735870"/>
    <lineage>
        <taxon>Bacteria</taxon>
        <taxon>Pseudomonadati</taxon>
        <taxon>Bacteroidota</taxon>
        <taxon>Cytophagia</taxon>
        <taxon>Cytophagales</taxon>
        <taxon>Cytophagaceae</taxon>
        <taxon>Spirosoma</taxon>
    </lineage>
</organism>
<keyword evidence="2 4" id="KW-0378">Hydrolase</keyword>
<dbReference type="GO" id="GO:0004553">
    <property type="term" value="F:hydrolase activity, hydrolyzing O-glycosyl compounds"/>
    <property type="evidence" value="ECO:0007669"/>
    <property type="project" value="UniProtKB-ARBA"/>
</dbReference>
<dbReference type="Gene3D" id="2.60.120.260">
    <property type="entry name" value="Galactose-binding domain-like"/>
    <property type="match status" value="1"/>
</dbReference>
<evidence type="ECO:0000256" key="2">
    <source>
        <dbReference type="ARBA" id="ARBA00022801"/>
    </source>
</evidence>
<evidence type="ECO:0000313" key="5">
    <source>
        <dbReference type="Proteomes" id="UP000502756"/>
    </source>
</evidence>
<evidence type="ECO:0000313" key="4">
    <source>
        <dbReference type="EMBL" id="QJW89833.1"/>
    </source>
</evidence>
<dbReference type="PANTHER" id="PTHR43817">
    <property type="entry name" value="GLYCOSYL HYDROLASE"/>
    <property type="match status" value="1"/>
</dbReference>
<evidence type="ECO:0000256" key="1">
    <source>
        <dbReference type="ARBA" id="ARBA00022729"/>
    </source>
</evidence>
<dbReference type="InterPro" id="IPR008979">
    <property type="entry name" value="Galactose-bd-like_sf"/>
</dbReference>
<dbReference type="GO" id="GO:0005975">
    <property type="term" value="P:carbohydrate metabolic process"/>
    <property type="evidence" value="ECO:0007669"/>
    <property type="project" value="UniProtKB-ARBA"/>
</dbReference>
<dbReference type="RefSeq" id="WP_171739674.1">
    <property type="nucleotide sequence ID" value="NZ_CP053435.1"/>
</dbReference>
<protein>
    <submittedName>
        <fullName evidence="4">Glycosyl hydrolase family 43</fullName>
    </submittedName>
</protein>
<reference evidence="4 5" key="1">
    <citation type="submission" date="2020-05" db="EMBL/GenBank/DDBJ databases">
        <title>Genome sequencing of Spirosoma sp. TS118.</title>
        <authorList>
            <person name="Lee J.-H."/>
            <person name="Jeong S."/>
            <person name="Zhao L."/>
            <person name="Jung J.-H."/>
            <person name="Kim M.-K."/>
            <person name="Lim S."/>
        </authorList>
    </citation>
    <scope>NUCLEOTIDE SEQUENCE [LARGE SCALE GENOMIC DNA]</scope>
    <source>
        <strain evidence="4 5">TS118</strain>
    </source>
</reference>
<dbReference type="EMBL" id="CP053435">
    <property type="protein sequence ID" value="QJW89833.1"/>
    <property type="molecule type" value="Genomic_DNA"/>
</dbReference>
<dbReference type="KEGG" id="stae:HNV11_10810"/>
<dbReference type="Gene3D" id="2.60.120.200">
    <property type="match status" value="1"/>
</dbReference>
<dbReference type="PANTHER" id="PTHR43817:SF1">
    <property type="entry name" value="HYDROLASE, FAMILY 43, PUTATIVE (AFU_ORTHOLOGUE AFUA_3G01660)-RELATED"/>
    <property type="match status" value="1"/>
</dbReference>
<gene>
    <name evidence="4" type="ORF">HNV11_10810</name>
</gene>
<sequence>MKRRQFLKNSSAAGLVALITPTGLVQFGNQTPKAGSLLNSFQNPPHSARPQTWWHWMNGNVTREGITLDLEAMKEIGLGGFQNFDAGTGIPKGPIQYLSPEWLALKEHTIREADRLGLEFTMHNCPGWSSSGGPWITPELGMQEMTWSETHVTGGKAVQLNLPRPYSKLDRYQDVAVLAFPALTGEADLTDLVSKATSGAGPIDLKQLTGEDPKGVTITKAEGSPAAYLQLELTQPYEARSIGFLGTRVGGGGGGFGGGPAVTVEASSDGVEFRKLTTASVSDGFVLAEFPATTARYFRLSSAQPLHYAQVRLSGADRLTDWRKKTNFQFSGSAGIKPHTATPAAGSVIPLSAIVNLTTNLDKDGQLSWNAPAGNWTILRVGFTPTGTLNRSAPDTGVGLECDKYSQAAITFHFNKMMENLLPTLQPLAKKGKVGLLIDSYEVGMQNWTPGFEQVFQQRSGYDLLRYLPALTGRLIDSVDTTERFLWDLRRTQADLIADNYYGQLTKLCHQHGLISYTEPYDRGPMEEMQIGSRVDVNMGEFWNGLSSLFQNNWTMRRTTKLAASIAHINGQRSDGFQVVGAEAFTGEPESARWQEYPFGMKALGDKLFTQGLNRVIFHRYAHQPHPTALPGMTMGPWGIHFDRTNTWWKPGKAWISYLSRCQSLLQQGLFVADLAYFTGEEGNAYAKAGPEELTPIPPTGYDYDLINGETILKRATVANNQLTLPDGLRYRVLLLQNTKSLSLPLLKKLRDLVNQGLLVVGNRPEHSLGLQSAANGDAEFRQIMSELWGTGNGSSAGENRLGKGRVFWGQPLTTLLQTLAIKPDVDVSSRSGDAPITFIHRRINDTDVYFLANQRRTTEELVCTFRVAGRQPELWDADTGQITPVSVYELTDGRVRMPLVLSPAGSVFVVFRSPAAPKRIQAVLKDRTPLLTTKPFSANSRKLYKDVTNNFTLSLWAKPELNVMLSTRGLMEGVAAPWTDNYAIYPASGQELYGSGHTTCGLAIGRNGVAVWERGAGVPAMVLAAPASLSGWSHIAIVYQDGIPSVFVNGKLIQQGKSAGAIVHPGLGQAYLSDGASYYNGDMSEPQLYTEVLPADRIQQLAASRPLSHQQTPLVEAAAGEKPGLLFWQNGRYTLLSNSGKETPFQVDKLEKPIPLTQPWQVSFPPNLGAPAQITLPELQSLHTHPEAGVRYFSGTATYSQSFSVPASALSASKRLFLDLGSVEVLAAVRVNGKDLGTLWKRPYRVDITDAVKAGTNQLEVRVTNQWPNRLIGDAQLPDVDKFTAGGGASGFASLSNGAIQELPDWYKQGKPKPNDGRVTFTTWKHYDKDSPLLEAGLIGPVTLRMAYLRQPDVV</sequence>
<dbReference type="SUPFAM" id="SSF49899">
    <property type="entry name" value="Concanavalin A-like lectins/glucanases"/>
    <property type="match status" value="1"/>
</dbReference>
<dbReference type="InterPro" id="IPR054593">
    <property type="entry name" value="Beta-mannosidase-like_N2"/>
</dbReference>
<proteinExistence type="predicted"/>
<feature type="domain" description="Beta-mannosidase-like galactose-binding" evidence="3">
    <location>
        <begin position="1197"/>
        <end position="1271"/>
    </location>
</feature>
<dbReference type="InterPro" id="IPR013320">
    <property type="entry name" value="ConA-like_dom_sf"/>
</dbReference>
<evidence type="ECO:0000259" key="3">
    <source>
        <dbReference type="Pfam" id="PF22666"/>
    </source>
</evidence>
<dbReference type="Proteomes" id="UP000502756">
    <property type="component" value="Chromosome"/>
</dbReference>
<keyword evidence="1" id="KW-0732">Signal</keyword>